<accession>A0A9W9X2I8</accession>
<dbReference type="AlphaFoldDB" id="A0A9W9X2I8"/>
<reference evidence="1" key="1">
    <citation type="submission" date="2022-12" db="EMBL/GenBank/DDBJ databases">
        <authorList>
            <person name="Petersen C."/>
        </authorList>
    </citation>
    <scope>NUCLEOTIDE SEQUENCE</scope>
    <source>
        <strain evidence="1">IBT 30728</strain>
    </source>
</reference>
<protein>
    <submittedName>
        <fullName evidence="1">Uncharacterized protein</fullName>
    </submittedName>
</protein>
<keyword evidence="2" id="KW-1185">Reference proteome</keyword>
<organism evidence="1 2">
    <name type="scientific">Penicillium diatomitis</name>
    <dbReference type="NCBI Taxonomy" id="2819901"/>
    <lineage>
        <taxon>Eukaryota</taxon>
        <taxon>Fungi</taxon>
        <taxon>Dikarya</taxon>
        <taxon>Ascomycota</taxon>
        <taxon>Pezizomycotina</taxon>
        <taxon>Eurotiomycetes</taxon>
        <taxon>Eurotiomycetidae</taxon>
        <taxon>Eurotiales</taxon>
        <taxon>Aspergillaceae</taxon>
        <taxon>Penicillium</taxon>
    </lineage>
</organism>
<reference evidence="1" key="2">
    <citation type="journal article" date="2023" name="IMA Fungus">
        <title>Comparative genomic study of the Penicillium genus elucidates a diverse pangenome and 15 lateral gene transfer events.</title>
        <authorList>
            <person name="Petersen C."/>
            <person name="Sorensen T."/>
            <person name="Nielsen M.R."/>
            <person name="Sondergaard T.E."/>
            <person name="Sorensen J.L."/>
            <person name="Fitzpatrick D.A."/>
            <person name="Frisvad J.C."/>
            <person name="Nielsen K.L."/>
        </authorList>
    </citation>
    <scope>NUCLEOTIDE SEQUENCE</scope>
    <source>
        <strain evidence="1">IBT 30728</strain>
    </source>
</reference>
<comment type="caution">
    <text evidence="1">The sequence shown here is derived from an EMBL/GenBank/DDBJ whole genome shotgun (WGS) entry which is preliminary data.</text>
</comment>
<dbReference type="Proteomes" id="UP001148312">
    <property type="component" value="Unassembled WGS sequence"/>
</dbReference>
<dbReference type="RefSeq" id="XP_056788490.1">
    <property type="nucleotide sequence ID" value="XM_056936555.1"/>
</dbReference>
<dbReference type="EMBL" id="JAPWDQ010000009">
    <property type="protein sequence ID" value="KAJ5481060.1"/>
    <property type="molecule type" value="Genomic_DNA"/>
</dbReference>
<name>A0A9W9X2I8_9EURO</name>
<dbReference type="GeneID" id="81626804"/>
<evidence type="ECO:0000313" key="1">
    <source>
        <dbReference type="EMBL" id="KAJ5481060.1"/>
    </source>
</evidence>
<gene>
    <name evidence="1" type="ORF">N7539_006954</name>
</gene>
<proteinExistence type="predicted"/>
<evidence type="ECO:0000313" key="2">
    <source>
        <dbReference type="Proteomes" id="UP001148312"/>
    </source>
</evidence>
<sequence>MSAYAPQSGVRFIVSHGVFQHAYDICNPTGQAEFHVDVSHWTPGKADMTFHKGADSSHPIIGIAEFQHLSKDAELGLVDPSRPGGMERIPLPCDTFMTVQYAFQVIFPGEHHRRTYTWKRTRSHGFGSQALKLVDETGRVIAVYSAGGGLTSRTGQMDLYVNYGEKFQLIALMSGLALQEKLHRSRKHGAAGVAGGSGGLFTAGAAGAAGAGS</sequence>